<dbReference type="VEuPathDB" id="FungiDB:MYCFIDRAFT_31199"/>
<protein>
    <recommendedName>
        <fullName evidence="7">Peptidase M20 dimerisation domain-containing protein</fullName>
    </recommendedName>
</protein>
<comment type="similarity">
    <text evidence="2">Belongs to the peptidase M20A family.</text>
</comment>
<dbReference type="Pfam" id="PF07687">
    <property type="entry name" value="M20_dimer"/>
    <property type="match status" value="1"/>
</dbReference>
<dbReference type="CDD" id="cd05652">
    <property type="entry name" value="M20_ArgE_DapE-like_fungal"/>
    <property type="match status" value="1"/>
</dbReference>
<reference evidence="8 9" key="1">
    <citation type="journal article" date="2012" name="PLoS Pathog.">
        <title>Diverse lifestyles and strategies of plant pathogenesis encoded in the genomes of eighteen Dothideomycetes fungi.</title>
        <authorList>
            <person name="Ohm R.A."/>
            <person name="Feau N."/>
            <person name="Henrissat B."/>
            <person name="Schoch C.L."/>
            <person name="Horwitz B.A."/>
            <person name="Barry K.W."/>
            <person name="Condon B.J."/>
            <person name="Copeland A.C."/>
            <person name="Dhillon B."/>
            <person name="Glaser F."/>
            <person name="Hesse C.N."/>
            <person name="Kosti I."/>
            <person name="LaButti K."/>
            <person name="Lindquist E.A."/>
            <person name="Lucas S."/>
            <person name="Salamov A.A."/>
            <person name="Bradshaw R.E."/>
            <person name="Ciuffetti L."/>
            <person name="Hamelin R.C."/>
            <person name="Kema G.H.J."/>
            <person name="Lawrence C."/>
            <person name="Scott J.A."/>
            <person name="Spatafora J.W."/>
            <person name="Turgeon B.G."/>
            <person name="de Wit P.J.G.M."/>
            <person name="Zhong S."/>
            <person name="Goodwin S.B."/>
            <person name="Grigoriev I.V."/>
        </authorList>
    </citation>
    <scope>NUCLEOTIDE SEQUENCE [LARGE SCALE GENOMIC DNA]</scope>
    <source>
        <strain evidence="8 9">CIRAD86</strain>
    </source>
</reference>
<dbReference type="SUPFAM" id="SSF53187">
    <property type="entry name" value="Zn-dependent exopeptidases"/>
    <property type="match status" value="1"/>
</dbReference>
<dbReference type="Gene3D" id="3.30.70.360">
    <property type="match status" value="1"/>
</dbReference>
<dbReference type="PANTHER" id="PTHR43808">
    <property type="entry name" value="ACETYLORNITHINE DEACETYLASE"/>
    <property type="match status" value="1"/>
</dbReference>
<dbReference type="GeneID" id="19338790"/>
<dbReference type="InterPro" id="IPR002933">
    <property type="entry name" value="Peptidase_M20"/>
</dbReference>
<feature type="signal peptide" evidence="6">
    <location>
        <begin position="1"/>
        <end position="21"/>
    </location>
</feature>
<name>M3ASW2_PSEFD</name>
<dbReference type="InterPro" id="IPR011650">
    <property type="entry name" value="Peptidase_M20_dimer"/>
</dbReference>
<feature type="chain" id="PRO_5004031436" description="Peptidase M20 dimerisation domain-containing protein" evidence="6">
    <location>
        <begin position="22"/>
        <end position="413"/>
    </location>
</feature>
<dbReference type="Pfam" id="PF01546">
    <property type="entry name" value="Peptidase_M20"/>
    <property type="match status" value="1"/>
</dbReference>
<comment type="cofactor">
    <cofactor evidence="1">
        <name>Zn(2+)</name>
        <dbReference type="ChEBI" id="CHEBI:29105"/>
    </cofactor>
</comment>
<accession>M3ASW2</accession>
<feature type="domain" description="Peptidase M20 dimerisation" evidence="7">
    <location>
        <begin position="205"/>
        <end position="303"/>
    </location>
</feature>
<dbReference type="EMBL" id="KB446561">
    <property type="protein sequence ID" value="EME80218.1"/>
    <property type="molecule type" value="Genomic_DNA"/>
</dbReference>
<dbReference type="KEGG" id="pfj:MYCFIDRAFT_31199"/>
<dbReference type="RefSeq" id="XP_007928771.1">
    <property type="nucleotide sequence ID" value="XM_007930580.1"/>
</dbReference>
<organism evidence="8 9">
    <name type="scientific">Pseudocercospora fijiensis (strain CIRAD86)</name>
    <name type="common">Black leaf streak disease fungus</name>
    <name type="synonym">Mycosphaerella fijiensis</name>
    <dbReference type="NCBI Taxonomy" id="383855"/>
    <lineage>
        <taxon>Eukaryota</taxon>
        <taxon>Fungi</taxon>
        <taxon>Dikarya</taxon>
        <taxon>Ascomycota</taxon>
        <taxon>Pezizomycotina</taxon>
        <taxon>Dothideomycetes</taxon>
        <taxon>Dothideomycetidae</taxon>
        <taxon>Mycosphaerellales</taxon>
        <taxon>Mycosphaerellaceae</taxon>
        <taxon>Pseudocercospora</taxon>
    </lineage>
</organism>
<evidence type="ECO:0000313" key="9">
    <source>
        <dbReference type="Proteomes" id="UP000016932"/>
    </source>
</evidence>
<proteinExistence type="inferred from homology"/>
<evidence type="ECO:0000256" key="2">
    <source>
        <dbReference type="ARBA" id="ARBA00006247"/>
    </source>
</evidence>
<dbReference type="AlphaFoldDB" id="M3ASW2"/>
<gene>
    <name evidence="8" type="ORF">MYCFIDRAFT_31199</name>
</gene>
<dbReference type="PROSITE" id="PS00759">
    <property type="entry name" value="ARGE_DAPE_CPG2_2"/>
    <property type="match status" value="1"/>
</dbReference>
<keyword evidence="5" id="KW-0862">Zinc</keyword>
<evidence type="ECO:0000256" key="6">
    <source>
        <dbReference type="SAM" id="SignalP"/>
    </source>
</evidence>
<dbReference type="Proteomes" id="UP000016932">
    <property type="component" value="Unassembled WGS sequence"/>
</dbReference>
<sequence length="413" mass="44744">MFVSPCACLLALGLSSLASTAKLPQETLQAEAESELSLLLTDHLIGLHKKLVEIESISGNEKAIGDWLSDSLVSQGYHAEKQYLSKHPERFNVYAWPGHNRDAPVVLSSHIDTVPPFLPYKYHENDGNATILGRGTVDDKASVAAQVIAVNNLINAKKISADDVALLFVVGEEVGGDGMRKANDLGLTPKAIIFGEPTEGKLVSGHKGVMQLLLTAKGKNGHSGYPWLGRSANEILVSALSAIMQLPEKLPQSDKYGQTTFNIGRMEGGVAGNVIAESATASITIRVAAGDPKDLEKTITEAVHHSVRGFLEHHLEPEDVIDVDFATRGYGPVDIDADVPGFDVFTVNYGTDIPNWDQTDKHQKRYLYGPGTIFVAHSDHEEITVKDLETAVDDYQRIVLHVLGKSDNAKQDL</sequence>
<dbReference type="PANTHER" id="PTHR43808:SF8">
    <property type="entry name" value="PEPTIDASE M20 DIMERISATION DOMAIN-CONTAINING PROTEIN"/>
    <property type="match status" value="1"/>
</dbReference>
<dbReference type="GO" id="GO:0046872">
    <property type="term" value="F:metal ion binding"/>
    <property type="evidence" value="ECO:0007669"/>
    <property type="project" value="UniProtKB-KW"/>
</dbReference>
<keyword evidence="4" id="KW-0378">Hydrolase</keyword>
<dbReference type="GO" id="GO:0016787">
    <property type="term" value="F:hydrolase activity"/>
    <property type="evidence" value="ECO:0007669"/>
    <property type="project" value="UniProtKB-KW"/>
</dbReference>
<evidence type="ECO:0000313" key="8">
    <source>
        <dbReference type="EMBL" id="EME80218.1"/>
    </source>
</evidence>
<dbReference type="STRING" id="383855.M3ASW2"/>
<keyword evidence="3" id="KW-0479">Metal-binding</keyword>
<dbReference type="OrthoDB" id="3064516at2759"/>
<evidence type="ECO:0000256" key="4">
    <source>
        <dbReference type="ARBA" id="ARBA00022801"/>
    </source>
</evidence>
<dbReference type="eggNOG" id="KOG2275">
    <property type="taxonomic scope" value="Eukaryota"/>
</dbReference>
<dbReference type="InterPro" id="IPR050072">
    <property type="entry name" value="Peptidase_M20A"/>
</dbReference>
<evidence type="ECO:0000256" key="3">
    <source>
        <dbReference type="ARBA" id="ARBA00022723"/>
    </source>
</evidence>
<evidence type="ECO:0000256" key="5">
    <source>
        <dbReference type="ARBA" id="ARBA00022833"/>
    </source>
</evidence>
<dbReference type="InterPro" id="IPR036264">
    <property type="entry name" value="Bact_exopeptidase_dim_dom"/>
</dbReference>
<dbReference type="InterPro" id="IPR001261">
    <property type="entry name" value="ArgE/DapE_CS"/>
</dbReference>
<keyword evidence="9" id="KW-1185">Reference proteome</keyword>
<dbReference type="SUPFAM" id="SSF55031">
    <property type="entry name" value="Bacterial exopeptidase dimerisation domain"/>
    <property type="match status" value="1"/>
</dbReference>
<dbReference type="Gene3D" id="3.40.630.10">
    <property type="entry name" value="Zn peptidases"/>
    <property type="match status" value="1"/>
</dbReference>
<keyword evidence="6" id="KW-0732">Signal</keyword>
<dbReference type="HOGENOM" id="CLU_021802_3_0_1"/>
<evidence type="ECO:0000256" key="1">
    <source>
        <dbReference type="ARBA" id="ARBA00001947"/>
    </source>
</evidence>
<evidence type="ECO:0000259" key="7">
    <source>
        <dbReference type="Pfam" id="PF07687"/>
    </source>
</evidence>